<feature type="coiled-coil region" evidence="1">
    <location>
        <begin position="46"/>
        <end position="80"/>
    </location>
</feature>
<evidence type="ECO:0000313" key="2">
    <source>
        <dbReference type="EMBL" id="TFK56341.1"/>
    </source>
</evidence>
<reference evidence="2 3" key="1">
    <citation type="journal article" date="2019" name="Nat. Ecol. Evol.">
        <title>Megaphylogeny resolves global patterns of mushroom evolution.</title>
        <authorList>
            <person name="Varga T."/>
            <person name="Krizsan K."/>
            <person name="Foldi C."/>
            <person name="Dima B."/>
            <person name="Sanchez-Garcia M."/>
            <person name="Sanchez-Ramirez S."/>
            <person name="Szollosi G.J."/>
            <person name="Szarkandi J.G."/>
            <person name="Papp V."/>
            <person name="Albert L."/>
            <person name="Andreopoulos W."/>
            <person name="Angelini C."/>
            <person name="Antonin V."/>
            <person name="Barry K.W."/>
            <person name="Bougher N.L."/>
            <person name="Buchanan P."/>
            <person name="Buyck B."/>
            <person name="Bense V."/>
            <person name="Catcheside P."/>
            <person name="Chovatia M."/>
            <person name="Cooper J."/>
            <person name="Damon W."/>
            <person name="Desjardin D."/>
            <person name="Finy P."/>
            <person name="Geml J."/>
            <person name="Haridas S."/>
            <person name="Hughes K."/>
            <person name="Justo A."/>
            <person name="Karasinski D."/>
            <person name="Kautmanova I."/>
            <person name="Kiss B."/>
            <person name="Kocsube S."/>
            <person name="Kotiranta H."/>
            <person name="LaButti K.M."/>
            <person name="Lechner B.E."/>
            <person name="Liimatainen K."/>
            <person name="Lipzen A."/>
            <person name="Lukacs Z."/>
            <person name="Mihaltcheva S."/>
            <person name="Morgado L.N."/>
            <person name="Niskanen T."/>
            <person name="Noordeloos M.E."/>
            <person name="Ohm R.A."/>
            <person name="Ortiz-Santana B."/>
            <person name="Ovrebo C."/>
            <person name="Racz N."/>
            <person name="Riley R."/>
            <person name="Savchenko A."/>
            <person name="Shiryaev A."/>
            <person name="Soop K."/>
            <person name="Spirin V."/>
            <person name="Szebenyi C."/>
            <person name="Tomsovsky M."/>
            <person name="Tulloss R.E."/>
            <person name="Uehling J."/>
            <person name="Grigoriev I.V."/>
            <person name="Vagvolgyi C."/>
            <person name="Papp T."/>
            <person name="Martin F.M."/>
            <person name="Miettinen O."/>
            <person name="Hibbett D.S."/>
            <person name="Nagy L.G."/>
        </authorList>
    </citation>
    <scope>NUCLEOTIDE SEQUENCE [LARGE SCALE GENOMIC DNA]</scope>
    <source>
        <strain evidence="2 3">OMC1185</strain>
    </source>
</reference>
<dbReference type="EMBL" id="ML213503">
    <property type="protein sequence ID" value="TFK56341.1"/>
    <property type="molecule type" value="Genomic_DNA"/>
</dbReference>
<gene>
    <name evidence="2" type="ORF">OE88DRAFT_6118</name>
</gene>
<proteinExistence type="predicted"/>
<dbReference type="AlphaFoldDB" id="A0A5C3NRK8"/>
<keyword evidence="3" id="KW-1185">Reference proteome</keyword>
<keyword evidence="1" id="KW-0175">Coiled coil</keyword>
<protein>
    <submittedName>
        <fullName evidence="2">Uncharacterized protein</fullName>
    </submittedName>
</protein>
<name>A0A5C3NRK8_9AGAM</name>
<dbReference type="Proteomes" id="UP000305948">
    <property type="component" value="Unassembled WGS sequence"/>
</dbReference>
<accession>A0A5C3NRK8</accession>
<evidence type="ECO:0000256" key="1">
    <source>
        <dbReference type="SAM" id="Coils"/>
    </source>
</evidence>
<organism evidence="2 3">
    <name type="scientific">Heliocybe sulcata</name>
    <dbReference type="NCBI Taxonomy" id="5364"/>
    <lineage>
        <taxon>Eukaryota</taxon>
        <taxon>Fungi</taxon>
        <taxon>Dikarya</taxon>
        <taxon>Basidiomycota</taxon>
        <taxon>Agaricomycotina</taxon>
        <taxon>Agaricomycetes</taxon>
        <taxon>Gloeophyllales</taxon>
        <taxon>Gloeophyllaceae</taxon>
        <taxon>Heliocybe</taxon>
    </lineage>
</organism>
<evidence type="ECO:0000313" key="3">
    <source>
        <dbReference type="Proteomes" id="UP000305948"/>
    </source>
</evidence>
<sequence>MFRSRVKWGWDFLSGFSLDAMQVKVESVAPVARSCLTTIAVGYARRESLAEWRKSLEEQIVNMEQQAEATSHMNDKSEKEDNVQQLRGLQRCDPGLACCFMMLMMLSFRNHMVPFLPNNDRSLPVHLQCQSSRIPGPLPHRPIGFVSDCPRPPPCPWPRYCYERCTSELHSSRFKTTVRCRMSSSNMQA</sequence>